<name>A0AAV5QVF9_9ASCO</name>
<organism evidence="2 3">
    <name type="scientific">Saccharomycopsis crataegensis</name>
    <dbReference type="NCBI Taxonomy" id="43959"/>
    <lineage>
        <taxon>Eukaryota</taxon>
        <taxon>Fungi</taxon>
        <taxon>Dikarya</taxon>
        <taxon>Ascomycota</taxon>
        <taxon>Saccharomycotina</taxon>
        <taxon>Saccharomycetes</taxon>
        <taxon>Saccharomycopsidaceae</taxon>
        <taxon>Saccharomycopsis</taxon>
    </lineage>
</organism>
<gene>
    <name evidence="2" type="ORF">DASC09_058450</name>
</gene>
<feature type="region of interest" description="Disordered" evidence="1">
    <location>
        <begin position="1"/>
        <end position="33"/>
    </location>
</feature>
<keyword evidence="3" id="KW-1185">Reference proteome</keyword>
<evidence type="ECO:0000256" key="1">
    <source>
        <dbReference type="SAM" id="MobiDB-lite"/>
    </source>
</evidence>
<dbReference type="GeneID" id="90076494"/>
<evidence type="ECO:0000313" key="3">
    <source>
        <dbReference type="Proteomes" id="UP001360560"/>
    </source>
</evidence>
<dbReference type="RefSeq" id="XP_064855501.1">
    <property type="nucleotide sequence ID" value="XM_064999429.1"/>
</dbReference>
<dbReference type="Proteomes" id="UP001360560">
    <property type="component" value="Unassembled WGS sequence"/>
</dbReference>
<sequence>MAPTSSTEILMAQDSPIKRRRGRPLKARNDNLSNSKIKKATCLKVARSSAAVLKAGSPNHRSPTMKVSPTAQKLKAVLALQNHGLSLSTPKPKGGSILSFGSDHKKKWTPITRRLFEIGGTAEIESHNSDKKSHQGKILIQKQENDEDRSFLNFRNSVIARNQREKENYRVSHLHEVVNPLDNHGLIDPNSLLSSPMFSGTKNPDFSRASNLLNGDFFSSPIVSSRHQQHNDVNLVTSPTGLPTSPSTLTINNDHHHRLLHDDHINLQVDHEQTLQHQQNHNETLIAADITCSPAAGFNFSSIIQSSPVFHGYYMKTPTSASSSRNNTKISVRAMEIKPSPSQMRGSGEPEIEDDSDLEFAHPPRCKANVDGESNDEAPGPLLPPVTISNLEFSSDEEDDDFPEKYLINHNRPVVNTSGISLTVDSSGRAIISRPPTTALPVAFPHNNLAFGSDTIRRTINKTTPSLMSSPRYDTQNNRHFLPSSPFPAIAMAEDFFARPSNPTTDETLETNSEIEESDGKLGQQKLHRPHIIHNPVFATNIPTKTMIPAFGNGVKLDASFMSDDSIDENGAGDCDARAALMKMVGMRG</sequence>
<accession>A0AAV5QVF9</accession>
<dbReference type="AlphaFoldDB" id="A0AAV5QVF9"/>
<comment type="caution">
    <text evidence="2">The sequence shown here is derived from an EMBL/GenBank/DDBJ whole genome shotgun (WGS) entry which is preliminary data.</text>
</comment>
<proteinExistence type="predicted"/>
<evidence type="ECO:0000313" key="2">
    <source>
        <dbReference type="EMBL" id="GMM38506.1"/>
    </source>
</evidence>
<protein>
    <submittedName>
        <fullName evidence="2">Uncharacterized protein</fullName>
    </submittedName>
</protein>
<dbReference type="EMBL" id="BTFZ01000020">
    <property type="protein sequence ID" value="GMM38506.1"/>
    <property type="molecule type" value="Genomic_DNA"/>
</dbReference>
<feature type="region of interest" description="Disordered" evidence="1">
    <location>
        <begin position="339"/>
        <end position="384"/>
    </location>
</feature>
<reference evidence="2 3" key="1">
    <citation type="journal article" date="2023" name="Elife">
        <title>Identification of key yeast species and microbe-microbe interactions impacting larval growth of Drosophila in the wild.</title>
        <authorList>
            <person name="Mure A."/>
            <person name="Sugiura Y."/>
            <person name="Maeda R."/>
            <person name="Honda K."/>
            <person name="Sakurai N."/>
            <person name="Takahashi Y."/>
            <person name="Watada M."/>
            <person name="Katoh T."/>
            <person name="Gotoh A."/>
            <person name="Gotoh Y."/>
            <person name="Taniguchi I."/>
            <person name="Nakamura K."/>
            <person name="Hayashi T."/>
            <person name="Katayama T."/>
            <person name="Uemura T."/>
            <person name="Hattori Y."/>
        </authorList>
    </citation>
    <scope>NUCLEOTIDE SEQUENCE [LARGE SCALE GENOMIC DNA]</scope>
    <source>
        <strain evidence="2 3">SC-9</strain>
    </source>
</reference>